<comment type="caution">
    <text evidence="2">The sequence shown here is derived from an EMBL/GenBank/DDBJ whole genome shotgun (WGS) entry which is preliminary data.</text>
</comment>
<dbReference type="InterPro" id="IPR007569">
    <property type="entry name" value="DUF559"/>
</dbReference>
<dbReference type="RefSeq" id="WP_326072372.1">
    <property type="nucleotide sequence ID" value="NZ_JARLKY010000026.1"/>
</dbReference>
<evidence type="ECO:0000313" key="3">
    <source>
        <dbReference type="Proteomes" id="UP001338137"/>
    </source>
</evidence>
<organism evidence="2 3">
    <name type="scientific">Paenibacillus alba</name>
    <dbReference type="NCBI Taxonomy" id="1197127"/>
    <lineage>
        <taxon>Bacteria</taxon>
        <taxon>Bacillati</taxon>
        <taxon>Bacillota</taxon>
        <taxon>Bacilli</taxon>
        <taxon>Bacillales</taxon>
        <taxon>Paenibacillaceae</taxon>
        <taxon>Paenibacillus</taxon>
    </lineage>
</organism>
<feature type="domain" description="DUF559" evidence="1">
    <location>
        <begin position="65"/>
        <end position="132"/>
    </location>
</feature>
<proteinExistence type="predicted"/>
<evidence type="ECO:0000313" key="2">
    <source>
        <dbReference type="EMBL" id="MEC0228111.1"/>
    </source>
</evidence>
<reference evidence="2 3" key="1">
    <citation type="submission" date="2023-03" db="EMBL/GenBank/DDBJ databases">
        <title>Bacillus Genome Sequencing.</title>
        <authorList>
            <person name="Dunlap C."/>
        </authorList>
    </citation>
    <scope>NUCLEOTIDE SEQUENCE [LARGE SCALE GENOMIC DNA]</scope>
    <source>
        <strain evidence="2 3">BD-533</strain>
    </source>
</reference>
<dbReference type="Pfam" id="PF04480">
    <property type="entry name" value="DUF559"/>
    <property type="match status" value="1"/>
</dbReference>
<protein>
    <submittedName>
        <fullName evidence="2">DUF559 domain-containing protein</fullName>
    </submittedName>
</protein>
<name>A0ABU6G1R8_9BACL</name>
<dbReference type="EMBL" id="JARLKY010000026">
    <property type="protein sequence ID" value="MEC0228111.1"/>
    <property type="molecule type" value="Genomic_DNA"/>
</dbReference>
<gene>
    <name evidence="2" type="ORF">P4I72_13350</name>
</gene>
<accession>A0ABU6G1R8</accession>
<evidence type="ECO:0000259" key="1">
    <source>
        <dbReference type="Pfam" id="PF04480"/>
    </source>
</evidence>
<dbReference type="Proteomes" id="UP001338137">
    <property type="component" value="Unassembled WGS sequence"/>
</dbReference>
<keyword evidence="3" id="KW-1185">Reference proteome</keyword>
<sequence length="223" mass="26358">MNFEEAHAVYIQSHLLRRTGERRGRLERGHREAEKLFCQHVWWPLRGNFEDLHPEFEVFDWRGLSYFCDFAWLTKSVKLVIEIKGFGPHVRDMDRQKYCNELNRETFLSAMGFQVIAFAYDDVAHRPELCLTLLRMVISRYQPDSTPVNLHRLAEREIVRLACMLAQPLRPIDVETHLSISHRTAVRTLQALCSKGWLTPVTGTEGRHVVRYELQRDRLMRLQ</sequence>